<evidence type="ECO:0000256" key="1">
    <source>
        <dbReference type="SAM" id="Phobius"/>
    </source>
</evidence>
<protein>
    <submittedName>
        <fullName evidence="2">MFS transporter, putative</fullName>
    </submittedName>
</protein>
<gene>
    <name evidence="2" type="ORF">BaOVIS_016160</name>
</gene>
<dbReference type="Proteomes" id="UP001057455">
    <property type="component" value="Unassembled WGS sequence"/>
</dbReference>
<proteinExistence type="predicted"/>
<organism evidence="2 3">
    <name type="scientific">Babesia ovis</name>
    <dbReference type="NCBI Taxonomy" id="5869"/>
    <lineage>
        <taxon>Eukaryota</taxon>
        <taxon>Sar</taxon>
        <taxon>Alveolata</taxon>
        <taxon>Apicomplexa</taxon>
        <taxon>Aconoidasida</taxon>
        <taxon>Piroplasmida</taxon>
        <taxon>Babesiidae</taxon>
        <taxon>Babesia</taxon>
    </lineage>
</organism>
<dbReference type="EMBL" id="BLIY01000010">
    <property type="protein sequence ID" value="GFE54212.1"/>
    <property type="molecule type" value="Genomic_DNA"/>
</dbReference>
<accession>A0A9W5TD25</accession>
<feature type="transmembrane region" description="Helical" evidence="1">
    <location>
        <begin position="7"/>
        <end position="30"/>
    </location>
</feature>
<dbReference type="AlphaFoldDB" id="A0A9W5TD25"/>
<reference evidence="2" key="1">
    <citation type="submission" date="2019-12" db="EMBL/GenBank/DDBJ databases">
        <title>Genome sequence of Babesia ovis.</title>
        <authorList>
            <person name="Yamagishi J."/>
            <person name="Sevinc F."/>
            <person name="Xuan X."/>
        </authorList>
    </citation>
    <scope>NUCLEOTIDE SEQUENCE</scope>
    <source>
        <strain evidence="2">Selcuk</strain>
    </source>
</reference>
<keyword evidence="1" id="KW-0472">Membrane</keyword>
<dbReference type="OrthoDB" id="363615at2759"/>
<feature type="transmembrane region" description="Helical" evidence="1">
    <location>
        <begin position="98"/>
        <end position="119"/>
    </location>
</feature>
<comment type="caution">
    <text evidence="2">The sequence shown here is derived from an EMBL/GenBank/DDBJ whole genome shotgun (WGS) entry which is preliminary data.</text>
</comment>
<sequence length="153" mass="17105">MFSACRVVLAVGILIALGIFTKMTMLHAYGEVVLTFPHIVLGKGGIGRDVSGFIVGGICIILALNHATLQIKELGGLKNAIEVMMDLESFLDASKSKLLFETLVSTLAVLLWAFILHFYTAQRKSHEKVLQRQKKHETDFIRGKCLQFRQRFN</sequence>
<keyword evidence="1" id="KW-1133">Transmembrane helix</keyword>
<evidence type="ECO:0000313" key="3">
    <source>
        <dbReference type="Proteomes" id="UP001057455"/>
    </source>
</evidence>
<keyword evidence="1" id="KW-0812">Transmembrane</keyword>
<evidence type="ECO:0000313" key="2">
    <source>
        <dbReference type="EMBL" id="GFE54212.1"/>
    </source>
</evidence>
<keyword evidence="3" id="KW-1185">Reference proteome</keyword>
<name>A0A9W5TD25_BABOV</name>